<keyword evidence="4" id="KW-1185">Reference proteome</keyword>
<comment type="caution">
    <text evidence="3">The sequence shown here is derived from an EMBL/GenBank/DDBJ whole genome shotgun (WGS) entry which is preliminary data.</text>
</comment>
<proteinExistence type="predicted"/>
<dbReference type="Pfam" id="PF00561">
    <property type="entry name" value="Abhydrolase_1"/>
    <property type="match status" value="1"/>
</dbReference>
<name>A0A916XK85_9ACTN</name>
<accession>A0A916XK85</accession>
<feature type="compositionally biased region" description="Basic and acidic residues" evidence="1">
    <location>
        <begin position="14"/>
        <end position="28"/>
    </location>
</feature>
<dbReference type="SUPFAM" id="SSF53474">
    <property type="entry name" value="alpha/beta-Hydrolases"/>
    <property type="match status" value="1"/>
</dbReference>
<dbReference type="GO" id="GO:0046503">
    <property type="term" value="P:glycerolipid catabolic process"/>
    <property type="evidence" value="ECO:0007669"/>
    <property type="project" value="TreeGrafter"/>
</dbReference>
<dbReference type="AlphaFoldDB" id="A0A916XK85"/>
<feature type="domain" description="AB hydrolase-1" evidence="2">
    <location>
        <begin position="78"/>
        <end position="333"/>
    </location>
</feature>
<evidence type="ECO:0000259" key="2">
    <source>
        <dbReference type="Pfam" id="PF00561"/>
    </source>
</evidence>
<sequence>MGLDQAPIGRPIRHKSDENCTPRTDAKPNHYANYTSEYLTNDEEHGPVISSDIPTRTGIAPTSPVRLAYEEFGPEDGPAILLVMGFGAQMIMWPTELCLTLAREGFRVIRFDNRDIGLSTKFEGIRVEGSLVARLARSQLGLPSSVPYTLVDMAADSRKLLDYLGIAKAHIVGASMGGMITQIFAAENPQRALSASIIFSSTNEKFLPPPTPPALLALVGPAPRNASLDELVNHAAKNFKVLGGPAHPRSDDELRDLARSLLTRSYYPAGMVRQFAAVIGTGSLKRFAQRITAPTAVIHGTADPLLRPACGKAVARAVPGARLFLIDGMGHDLPESVLPHISSVVLDNIARS</sequence>
<dbReference type="InterPro" id="IPR000073">
    <property type="entry name" value="AB_hydrolase_1"/>
</dbReference>
<dbReference type="EMBL" id="BMJH01000004">
    <property type="protein sequence ID" value="GGC76779.1"/>
    <property type="molecule type" value="Genomic_DNA"/>
</dbReference>
<gene>
    <name evidence="3" type="ORF">GCM10011410_32600</name>
</gene>
<evidence type="ECO:0000256" key="1">
    <source>
        <dbReference type="SAM" id="MobiDB-lite"/>
    </source>
</evidence>
<organism evidence="3 4">
    <name type="scientific">Hoyosella rhizosphaerae</name>
    <dbReference type="NCBI Taxonomy" id="1755582"/>
    <lineage>
        <taxon>Bacteria</taxon>
        <taxon>Bacillati</taxon>
        <taxon>Actinomycetota</taxon>
        <taxon>Actinomycetes</taxon>
        <taxon>Mycobacteriales</taxon>
        <taxon>Hoyosellaceae</taxon>
        <taxon>Hoyosella</taxon>
    </lineage>
</organism>
<dbReference type="Gene3D" id="3.40.50.1820">
    <property type="entry name" value="alpha/beta hydrolase"/>
    <property type="match status" value="1"/>
</dbReference>
<feature type="region of interest" description="Disordered" evidence="1">
    <location>
        <begin position="1"/>
        <end position="30"/>
    </location>
</feature>
<dbReference type="InterPro" id="IPR029058">
    <property type="entry name" value="AB_hydrolase_fold"/>
</dbReference>
<reference evidence="3" key="1">
    <citation type="journal article" date="2014" name="Int. J. Syst. Evol. Microbiol.">
        <title>Complete genome sequence of Corynebacterium casei LMG S-19264T (=DSM 44701T), isolated from a smear-ripened cheese.</title>
        <authorList>
            <consortium name="US DOE Joint Genome Institute (JGI-PGF)"/>
            <person name="Walter F."/>
            <person name="Albersmeier A."/>
            <person name="Kalinowski J."/>
            <person name="Ruckert C."/>
        </authorList>
    </citation>
    <scope>NUCLEOTIDE SEQUENCE</scope>
    <source>
        <strain evidence="3">CGMCC 1.15478</strain>
    </source>
</reference>
<dbReference type="GO" id="GO:0004806">
    <property type="term" value="F:triacylglycerol lipase activity"/>
    <property type="evidence" value="ECO:0007669"/>
    <property type="project" value="TreeGrafter"/>
</dbReference>
<dbReference type="Proteomes" id="UP000641514">
    <property type="component" value="Unassembled WGS sequence"/>
</dbReference>
<reference evidence="3" key="2">
    <citation type="submission" date="2020-09" db="EMBL/GenBank/DDBJ databases">
        <authorList>
            <person name="Sun Q."/>
            <person name="Zhou Y."/>
        </authorList>
    </citation>
    <scope>NUCLEOTIDE SEQUENCE</scope>
    <source>
        <strain evidence="3">CGMCC 1.15478</strain>
    </source>
</reference>
<evidence type="ECO:0000313" key="3">
    <source>
        <dbReference type="EMBL" id="GGC76779.1"/>
    </source>
</evidence>
<dbReference type="InterPro" id="IPR050471">
    <property type="entry name" value="AB_hydrolase"/>
</dbReference>
<evidence type="ECO:0000313" key="4">
    <source>
        <dbReference type="Proteomes" id="UP000641514"/>
    </source>
</evidence>
<dbReference type="PANTHER" id="PTHR43433:SF5">
    <property type="entry name" value="AB HYDROLASE-1 DOMAIN-CONTAINING PROTEIN"/>
    <property type="match status" value="1"/>
</dbReference>
<protein>
    <submittedName>
        <fullName evidence="3">Lipase/esterase LipG</fullName>
    </submittedName>
</protein>
<dbReference type="PANTHER" id="PTHR43433">
    <property type="entry name" value="HYDROLASE, ALPHA/BETA FOLD FAMILY PROTEIN"/>
    <property type="match status" value="1"/>
</dbReference>